<dbReference type="RefSeq" id="WP_172619118.1">
    <property type="nucleotide sequence ID" value="NZ_AP019840.1"/>
</dbReference>
<protein>
    <submittedName>
        <fullName evidence="2">Uncharacterized protein</fullName>
    </submittedName>
</protein>
<proteinExistence type="predicted"/>
<organism evidence="2 3">
    <name type="scientific">Leptotrichia trevisanii</name>
    <dbReference type="NCBI Taxonomy" id="109328"/>
    <lineage>
        <taxon>Bacteria</taxon>
        <taxon>Fusobacteriati</taxon>
        <taxon>Fusobacteriota</taxon>
        <taxon>Fusobacteriia</taxon>
        <taxon>Fusobacteriales</taxon>
        <taxon>Leptotrichiaceae</taxon>
        <taxon>Leptotrichia</taxon>
    </lineage>
</organism>
<feature type="compositionally biased region" description="Acidic residues" evidence="1">
    <location>
        <begin position="32"/>
        <end position="45"/>
    </location>
</feature>
<gene>
    <name evidence="2" type="ORF">JMUB3935_2388</name>
</gene>
<feature type="compositionally biased region" description="Basic and acidic residues" evidence="1">
    <location>
        <begin position="1"/>
        <end position="31"/>
    </location>
</feature>
<name>A0A510KRT3_9FUSO</name>
<evidence type="ECO:0000313" key="2">
    <source>
        <dbReference type="EMBL" id="BBM53401.1"/>
    </source>
</evidence>
<dbReference type="AlphaFoldDB" id="A0A510KRT3"/>
<evidence type="ECO:0000313" key="3">
    <source>
        <dbReference type="Proteomes" id="UP000321378"/>
    </source>
</evidence>
<dbReference type="Proteomes" id="UP000321378">
    <property type="component" value="Chromosome"/>
</dbReference>
<dbReference type="EMBL" id="AP019840">
    <property type="protein sequence ID" value="BBM53401.1"/>
    <property type="molecule type" value="Genomic_DNA"/>
</dbReference>
<evidence type="ECO:0000256" key="1">
    <source>
        <dbReference type="SAM" id="MobiDB-lite"/>
    </source>
</evidence>
<reference evidence="2 3" key="1">
    <citation type="submission" date="2019-07" db="EMBL/GenBank/DDBJ databases">
        <title>Complete Genome Sequence of Leptotrichia trevisanii Strain JMUB3935.</title>
        <authorList>
            <person name="Watanabe S."/>
            <person name="Cui L."/>
        </authorList>
    </citation>
    <scope>NUCLEOTIDE SEQUENCE [LARGE SCALE GENOMIC DNA]</scope>
    <source>
        <strain evidence="2 3">JMUB3935</strain>
    </source>
</reference>
<sequence>MSIREQLEKEMDQEEIKELEENSIDDNKRYDEMDDFDTDINLDSD</sequence>
<dbReference type="STRING" id="1122173.GCA_000482505_02608"/>
<feature type="region of interest" description="Disordered" evidence="1">
    <location>
        <begin position="1"/>
        <end position="45"/>
    </location>
</feature>
<accession>A0A510KRT3</accession>